<evidence type="ECO:0000256" key="5">
    <source>
        <dbReference type="ARBA" id="ARBA00022989"/>
    </source>
</evidence>
<proteinExistence type="predicted"/>
<dbReference type="PANTHER" id="PTHR43867:SF2">
    <property type="entry name" value="CELLULOSE SYNTHASE CATALYTIC SUBUNIT A [UDP-FORMING]"/>
    <property type="match status" value="1"/>
</dbReference>
<evidence type="ECO:0000256" key="6">
    <source>
        <dbReference type="ARBA" id="ARBA00023136"/>
    </source>
</evidence>
<dbReference type="InterPro" id="IPR029044">
    <property type="entry name" value="Nucleotide-diphossugar_trans"/>
</dbReference>
<dbReference type="Pfam" id="PF13632">
    <property type="entry name" value="Glyco_trans_2_3"/>
    <property type="match status" value="1"/>
</dbReference>
<dbReference type="Gene3D" id="3.90.550.10">
    <property type="entry name" value="Spore Coat Polysaccharide Biosynthesis Protein SpsA, Chain A"/>
    <property type="match status" value="1"/>
</dbReference>
<dbReference type="GO" id="GO:0016757">
    <property type="term" value="F:glycosyltransferase activity"/>
    <property type="evidence" value="ECO:0007669"/>
    <property type="project" value="UniProtKB-KW"/>
</dbReference>
<dbReference type="AlphaFoldDB" id="A0A2T0X696"/>
<dbReference type="EMBL" id="PVTT01000001">
    <property type="protein sequence ID" value="PRY94468.1"/>
    <property type="molecule type" value="Genomic_DNA"/>
</dbReference>
<reference evidence="10 11" key="1">
    <citation type="submission" date="2018-03" db="EMBL/GenBank/DDBJ databases">
        <title>Genomic Encyclopedia of Archaeal and Bacterial Type Strains, Phase II (KMG-II): from individual species to whole genera.</title>
        <authorList>
            <person name="Goeker M."/>
        </authorList>
    </citation>
    <scope>NUCLEOTIDE SEQUENCE [LARGE SCALE GENOMIC DNA]</scope>
    <source>
        <strain evidence="10 11">DSM 29318</strain>
    </source>
</reference>
<evidence type="ECO:0000256" key="7">
    <source>
        <dbReference type="SAM" id="MobiDB-lite"/>
    </source>
</evidence>
<keyword evidence="2" id="KW-0328">Glycosyltransferase</keyword>
<dbReference type="PANTHER" id="PTHR43867">
    <property type="entry name" value="CELLULOSE SYNTHASE CATALYTIC SUBUNIT A [UDP-FORMING]"/>
    <property type="match status" value="1"/>
</dbReference>
<keyword evidence="6 8" id="KW-0472">Membrane</keyword>
<dbReference type="GO" id="GO:0016020">
    <property type="term" value="C:membrane"/>
    <property type="evidence" value="ECO:0007669"/>
    <property type="project" value="UniProtKB-SubCell"/>
</dbReference>
<dbReference type="InterPro" id="IPR050321">
    <property type="entry name" value="Glycosyltr_2/OpgH_subfam"/>
</dbReference>
<accession>A0A2T0X696</accession>
<protein>
    <submittedName>
        <fullName evidence="10">Cellulose synthase/poly-beta-1,6-N-acetylglucosamine synthase-like glycosyltransferase</fullName>
    </submittedName>
</protein>
<evidence type="ECO:0000256" key="3">
    <source>
        <dbReference type="ARBA" id="ARBA00022679"/>
    </source>
</evidence>
<keyword evidence="4 8" id="KW-0812">Transmembrane</keyword>
<keyword evidence="3 10" id="KW-0808">Transferase</keyword>
<dbReference type="InterPro" id="IPR001173">
    <property type="entry name" value="Glyco_trans_2-like"/>
</dbReference>
<feature type="region of interest" description="Disordered" evidence="7">
    <location>
        <begin position="1"/>
        <end position="33"/>
    </location>
</feature>
<feature type="compositionally biased region" description="Low complexity" evidence="7">
    <location>
        <begin position="8"/>
        <end position="19"/>
    </location>
</feature>
<dbReference type="OrthoDB" id="7431422at2"/>
<sequence>MSVDPDIPGAVAAPAAERPAAPRPSPRAGHRFATSGDAALGAVLTNGGAVAPADLLRARGRAALLGRPLGEVLAAGRMVGGAPLSVARRRFAPPADLPLAPLALDPAGVAEGLAASGRAMPLRASGPVVPVALPHPEDWPRHAAALRAELGPCRPVGASRGALRLARAGGPAEAAARHAERRCPEADSVRSLGAPAVPALALAAATLVALALAPLAVLGGAALALLLAGAVLRGLGLAAALRTAAPARTRAPGPVRITMLVPLLREDRIAQRLMRRIEAVRWPRDALEVLLVHEADDHVTARALAAARLPGWARAVAVPPGGVRTKPRALNYALGEATGAIVGIWDAEDAPEAAQLETVAARFAAAPREVACLQGRLAFYNPRESWLTRAFAADYATWFGLVLPGLARLGLPVPLGGTTLFFRREALEAVGGWDAHNVTEDADLGVRLHRRGWRTEIVDTETLEEAVARPWPWVRQRSRWIKGYALTWAVHARRPRVLWRDLGPAGFAAFHAHFLSGIGVLALMPPLWAAILWRWAATGAAPGPALGGAGALWLGASGVHVAGQVLGAARSGGRARPLWVLAGLLTFPLAVAATWKALWEVAVAPFWWDKTDHGQALPEGAGPI</sequence>
<organism evidence="10 11">
    <name type="scientific">Hasllibacter halocynthiae</name>
    <dbReference type="NCBI Taxonomy" id="595589"/>
    <lineage>
        <taxon>Bacteria</taxon>
        <taxon>Pseudomonadati</taxon>
        <taxon>Pseudomonadota</taxon>
        <taxon>Alphaproteobacteria</taxon>
        <taxon>Rhodobacterales</taxon>
        <taxon>Roseobacteraceae</taxon>
        <taxon>Hasllibacter</taxon>
    </lineage>
</organism>
<comment type="subcellular location">
    <subcellularLocation>
        <location evidence="1">Membrane</location>
        <topology evidence="1">Multi-pass membrane protein</topology>
    </subcellularLocation>
</comment>
<name>A0A2T0X696_9RHOB</name>
<feature type="transmembrane region" description="Helical" evidence="8">
    <location>
        <begin position="578"/>
        <end position="598"/>
    </location>
</feature>
<evidence type="ECO:0000313" key="10">
    <source>
        <dbReference type="EMBL" id="PRY94468.1"/>
    </source>
</evidence>
<comment type="caution">
    <text evidence="10">The sequence shown here is derived from an EMBL/GenBank/DDBJ whole genome shotgun (WGS) entry which is preliminary data.</text>
</comment>
<gene>
    <name evidence="10" type="ORF">BCF33_0057</name>
</gene>
<dbReference type="RefSeq" id="WP_106158966.1">
    <property type="nucleotide sequence ID" value="NZ_PVTT01000001.1"/>
</dbReference>
<dbReference type="Proteomes" id="UP000238801">
    <property type="component" value="Unassembled WGS sequence"/>
</dbReference>
<feature type="transmembrane region" description="Helical" evidence="8">
    <location>
        <begin position="502"/>
        <end position="524"/>
    </location>
</feature>
<feature type="domain" description="Glycosyltransferase 2-like" evidence="9">
    <location>
        <begin position="344"/>
        <end position="537"/>
    </location>
</feature>
<evidence type="ECO:0000256" key="8">
    <source>
        <dbReference type="SAM" id="Phobius"/>
    </source>
</evidence>
<feature type="transmembrane region" description="Helical" evidence="8">
    <location>
        <begin position="544"/>
        <end position="566"/>
    </location>
</feature>
<feature type="transmembrane region" description="Helical" evidence="8">
    <location>
        <begin position="221"/>
        <end position="241"/>
    </location>
</feature>
<keyword evidence="5 8" id="KW-1133">Transmembrane helix</keyword>
<dbReference type="SUPFAM" id="SSF53448">
    <property type="entry name" value="Nucleotide-diphospho-sugar transferases"/>
    <property type="match status" value="1"/>
</dbReference>
<evidence type="ECO:0000313" key="11">
    <source>
        <dbReference type="Proteomes" id="UP000238801"/>
    </source>
</evidence>
<evidence type="ECO:0000256" key="1">
    <source>
        <dbReference type="ARBA" id="ARBA00004141"/>
    </source>
</evidence>
<evidence type="ECO:0000256" key="2">
    <source>
        <dbReference type="ARBA" id="ARBA00022676"/>
    </source>
</evidence>
<evidence type="ECO:0000256" key="4">
    <source>
        <dbReference type="ARBA" id="ARBA00022692"/>
    </source>
</evidence>
<evidence type="ECO:0000259" key="9">
    <source>
        <dbReference type="Pfam" id="PF13632"/>
    </source>
</evidence>
<keyword evidence="11" id="KW-1185">Reference proteome</keyword>